<keyword evidence="1" id="KW-0677">Repeat</keyword>
<dbReference type="PRINTS" id="PR00154">
    <property type="entry name" value="AMPBINDING"/>
</dbReference>
<feature type="domain" description="AMP-dependent synthetase/ligase" evidence="2">
    <location>
        <begin position="8"/>
        <end position="261"/>
    </location>
</feature>
<dbReference type="Proteomes" id="UP000266340">
    <property type="component" value="Unassembled WGS sequence"/>
</dbReference>
<comment type="caution">
    <text evidence="3">The sequence shown here is derived from an EMBL/GenBank/DDBJ whole genome shotgun (WGS) entry which is preliminary data.</text>
</comment>
<reference evidence="3 4" key="1">
    <citation type="submission" date="2018-09" db="EMBL/GenBank/DDBJ databases">
        <title>Cohnella cavernae sp. nov., isolated from a karst cave.</title>
        <authorList>
            <person name="Zhu H."/>
        </authorList>
    </citation>
    <scope>NUCLEOTIDE SEQUENCE [LARGE SCALE GENOMIC DNA]</scope>
    <source>
        <strain evidence="3 4">K2E09-144</strain>
    </source>
</reference>
<sequence length="270" mass="30024">MERRGISARVLRGKGVGADRIVGILAERSLEMIVGILGILKAGGAYMPIDPDYPHERKGYMLADSSAHILLTQQKHKQKCDFTGEILFLEDFTLCAGDDSNLVSINNSGDLAYMIYTSGSTGQPKGVMIEHHGMLSLKCVFAETLFVKESDKITQFANSTFDASIWEIFMSLFTGAQLHILDKETIMNYKYFECYLNKHEITFATLPPTYLANLNPDNITTLTNLIVAGSASPVELFNKWNQKVNFVNAYGPTESTICTTIWKNVIPCKT</sequence>
<dbReference type="PANTHER" id="PTHR45527:SF1">
    <property type="entry name" value="FATTY ACID SYNTHASE"/>
    <property type="match status" value="1"/>
</dbReference>
<evidence type="ECO:0000256" key="1">
    <source>
        <dbReference type="ARBA" id="ARBA00022737"/>
    </source>
</evidence>
<gene>
    <name evidence="3" type="ORF">D3H35_28245</name>
</gene>
<keyword evidence="4" id="KW-1185">Reference proteome</keyword>
<dbReference type="Gene3D" id="3.40.50.980">
    <property type="match status" value="2"/>
</dbReference>
<dbReference type="Pfam" id="PF00501">
    <property type="entry name" value="AMP-binding"/>
    <property type="match status" value="1"/>
</dbReference>
<protein>
    <recommendedName>
        <fullName evidence="2">AMP-dependent synthetase/ligase domain-containing protein</fullName>
    </recommendedName>
</protein>
<proteinExistence type="predicted"/>
<dbReference type="FunFam" id="3.40.50.980:FF:000001">
    <property type="entry name" value="Non-ribosomal peptide synthetase"/>
    <property type="match status" value="1"/>
</dbReference>
<dbReference type="AlphaFoldDB" id="A0A398CBE5"/>
<dbReference type="GO" id="GO:0043041">
    <property type="term" value="P:amino acid activation for nonribosomal peptide biosynthetic process"/>
    <property type="evidence" value="ECO:0007669"/>
    <property type="project" value="TreeGrafter"/>
</dbReference>
<dbReference type="InterPro" id="IPR020845">
    <property type="entry name" value="AMP-binding_CS"/>
</dbReference>
<name>A0A398CBE5_9BACL</name>
<dbReference type="InterPro" id="IPR000873">
    <property type="entry name" value="AMP-dep_synth/lig_dom"/>
</dbReference>
<dbReference type="EMBL" id="QXJM01000055">
    <property type="protein sequence ID" value="RIE00476.1"/>
    <property type="molecule type" value="Genomic_DNA"/>
</dbReference>
<evidence type="ECO:0000313" key="4">
    <source>
        <dbReference type="Proteomes" id="UP000266340"/>
    </source>
</evidence>
<dbReference type="InterPro" id="IPR020459">
    <property type="entry name" value="AMP-binding"/>
</dbReference>
<dbReference type="GO" id="GO:0005829">
    <property type="term" value="C:cytosol"/>
    <property type="evidence" value="ECO:0007669"/>
    <property type="project" value="TreeGrafter"/>
</dbReference>
<dbReference type="PANTHER" id="PTHR45527">
    <property type="entry name" value="NONRIBOSOMAL PEPTIDE SYNTHETASE"/>
    <property type="match status" value="1"/>
</dbReference>
<accession>A0A398CBE5</accession>
<dbReference type="GO" id="GO:0031177">
    <property type="term" value="F:phosphopantetheine binding"/>
    <property type="evidence" value="ECO:0007669"/>
    <property type="project" value="TreeGrafter"/>
</dbReference>
<organism evidence="3 4">
    <name type="scientific">Cohnella faecalis</name>
    <dbReference type="NCBI Taxonomy" id="2315694"/>
    <lineage>
        <taxon>Bacteria</taxon>
        <taxon>Bacillati</taxon>
        <taxon>Bacillota</taxon>
        <taxon>Bacilli</taxon>
        <taxon>Bacillales</taxon>
        <taxon>Paenibacillaceae</taxon>
        <taxon>Cohnella</taxon>
    </lineage>
</organism>
<dbReference type="GO" id="GO:0044550">
    <property type="term" value="P:secondary metabolite biosynthetic process"/>
    <property type="evidence" value="ECO:0007669"/>
    <property type="project" value="TreeGrafter"/>
</dbReference>
<evidence type="ECO:0000259" key="2">
    <source>
        <dbReference type="Pfam" id="PF00501"/>
    </source>
</evidence>
<dbReference type="PROSITE" id="PS00455">
    <property type="entry name" value="AMP_BINDING"/>
    <property type="match status" value="1"/>
</dbReference>
<evidence type="ECO:0000313" key="3">
    <source>
        <dbReference type="EMBL" id="RIE00476.1"/>
    </source>
</evidence>
<dbReference type="SUPFAM" id="SSF56801">
    <property type="entry name" value="Acetyl-CoA synthetase-like"/>
    <property type="match status" value="1"/>
</dbReference>